<reference evidence="2" key="1">
    <citation type="submission" date="2021-06" db="EMBL/GenBank/DDBJ databases">
        <title>Comparative genomics, transcriptomics and evolutionary studies reveal genomic signatures of adaptation to plant cell wall in hemibiotrophic fungi.</title>
        <authorList>
            <consortium name="DOE Joint Genome Institute"/>
            <person name="Baroncelli R."/>
            <person name="Diaz J.F."/>
            <person name="Benocci T."/>
            <person name="Peng M."/>
            <person name="Battaglia E."/>
            <person name="Haridas S."/>
            <person name="Andreopoulos W."/>
            <person name="Labutti K."/>
            <person name="Pangilinan J."/>
            <person name="Floch G.L."/>
            <person name="Makela M.R."/>
            <person name="Henrissat B."/>
            <person name="Grigoriev I.V."/>
            <person name="Crouch J.A."/>
            <person name="De Vries R.P."/>
            <person name="Sukno S.A."/>
            <person name="Thon M.R."/>
        </authorList>
    </citation>
    <scope>NUCLEOTIDE SEQUENCE</scope>
    <source>
        <strain evidence="2">CBS 193.32</strain>
    </source>
</reference>
<dbReference type="EMBL" id="JAHMHR010000008">
    <property type="protein sequence ID" value="KAK1689580.1"/>
    <property type="molecule type" value="Genomic_DNA"/>
</dbReference>
<dbReference type="Proteomes" id="UP001224890">
    <property type="component" value="Unassembled WGS sequence"/>
</dbReference>
<dbReference type="RefSeq" id="XP_060433275.1">
    <property type="nucleotide sequence ID" value="XM_060567376.1"/>
</dbReference>
<evidence type="ECO:0000256" key="1">
    <source>
        <dbReference type="SAM" id="MobiDB-lite"/>
    </source>
</evidence>
<organism evidence="2 3">
    <name type="scientific">Colletotrichum godetiae</name>
    <dbReference type="NCBI Taxonomy" id="1209918"/>
    <lineage>
        <taxon>Eukaryota</taxon>
        <taxon>Fungi</taxon>
        <taxon>Dikarya</taxon>
        <taxon>Ascomycota</taxon>
        <taxon>Pezizomycotina</taxon>
        <taxon>Sordariomycetes</taxon>
        <taxon>Hypocreomycetidae</taxon>
        <taxon>Glomerellales</taxon>
        <taxon>Glomerellaceae</taxon>
        <taxon>Colletotrichum</taxon>
        <taxon>Colletotrichum acutatum species complex</taxon>
    </lineage>
</organism>
<evidence type="ECO:0000313" key="3">
    <source>
        <dbReference type="Proteomes" id="UP001224890"/>
    </source>
</evidence>
<proteinExistence type="predicted"/>
<name>A0AAJ0ASI8_9PEZI</name>
<dbReference type="GeneID" id="85451902"/>
<evidence type="ECO:0000313" key="2">
    <source>
        <dbReference type="EMBL" id="KAK1689580.1"/>
    </source>
</evidence>
<comment type="caution">
    <text evidence="2">The sequence shown here is derived from an EMBL/GenBank/DDBJ whole genome shotgun (WGS) entry which is preliminary data.</text>
</comment>
<accession>A0AAJ0ASI8</accession>
<dbReference type="AlphaFoldDB" id="A0AAJ0ASI8"/>
<gene>
    <name evidence="2" type="ORF">BDP55DRAFT_411759</name>
</gene>
<protein>
    <submittedName>
        <fullName evidence="2">Uncharacterized protein</fullName>
    </submittedName>
</protein>
<feature type="region of interest" description="Disordered" evidence="1">
    <location>
        <begin position="188"/>
        <end position="237"/>
    </location>
</feature>
<sequence>MLSVECGAALRCGSGGAVDDGMDEGWGGCRCCLAVCWGWRFYIGRLGDAGKCTWSHILKVVATEVPSPGSYHPIDPSPVLGRVSYRAFLAFLSCRFLPIAHGPSALPSKFSPVINSPFLSSCLLLTTFPPFRFLFLSVTFTFAKSSTHFNQPRPTRPQSPSPLPFPSPVHLSPHIRFVATQRRILEPIRRADQHRQASQNRNPLPDYRHSLAPPRPWLTDVQTTKDPNHSPLKRRFQDPSYVYENLASS</sequence>
<keyword evidence="3" id="KW-1185">Reference proteome</keyword>